<keyword evidence="4 6" id="KW-0418">Kinase</keyword>
<evidence type="ECO:0000256" key="7">
    <source>
        <dbReference type="RuleBase" id="RU003800"/>
    </source>
</evidence>
<dbReference type="CDD" id="cd09168">
    <property type="entry name" value="PLDc_PaPPK1_C2_like"/>
    <property type="match status" value="1"/>
</dbReference>
<feature type="binding site" evidence="6">
    <location>
        <position position="418"/>
    </location>
    <ligand>
        <name>Mg(2+)</name>
        <dbReference type="ChEBI" id="CHEBI:18420"/>
    </ligand>
</feature>
<keyword evidence="1 6" id="KW-0597">Phosphoprotein</keyword>
<dbReference type="NCBIfam" id="NF003917">
    <property type="entry name" value="PRK05443.1-1"/>
    <property type="match status" value="1"/>
</dbReference>
<comment type="caution">
    <text evidence="12">The sequence shown here is derived from an EMBL/GenBank/DDBJ whole genome shotgun (WGS) entry which is preliminary data.</text>
</comment>
<keyword evidence="2 6" id="KW-0808">Transferase</keyword>
<evidence type="ECO:0000256" key="3">
    <source>
        <dbReference type="ARBA" id="ARBA00022741"/>
    </source>
</evidence>
<feature type="binding site" evidence="6">
    <location>
        <position position="605"/>
    </location>
    <ligand>
        <name>ATP</name>
        <dbReference type="ChEBI" id="CHEBI:30616"/>
    </ligand>
</feature>
<dbReference type="GO" id="GO:0046872">
    <property type="term" value="F:metal ion binding"/>
    <property type="evidence" value="ECO:0007669"/>
    <property type="project" value="UniProtKB-KW"/>
</dbReference>
<dbReference type="EMBL" id="JAGIYQ010000005">
    <property type="protein sequence ID" value="MBP0725322.1"/>
    <property type="molecule type" value="Genomic_DNA"/>
</dbReference>
<dbReference type="AlphaFoldDB" id="A0A940NJJ5"/>
<dbReference type="NCBIfam" id="NF003921">
    <property type="entry name" value="PRK05443.2-2"/>
    <property type="match status" value="1"/>
</dbReference>
<evidence type="ECO:0000256" key="6">
    <source>
        <dbReference type="HAMAP-Rule" id="MF_00347"/>
    </source>
</evidence>
<comment type="similarity">
    <text evidence="6 7">Belongs to the polyphosphate kinase 1 (PPK1) family.</text>
</comment>
<evidence type="ECO:0000313" key="12">
    <source>
        <dbReference type="EMBL" id="MBP0725322.1"/>
    </source>
</evidence>
<evidence type="ECO:0000259" key="9">
    <source>
        <dbReference type="Pfam" id="PF13089"/>
    </source>
</evidence>
<dbReference type="GO" id="GO:0005524">
    <property type="term" value="F:ATP binding"/>
    <property type="evidence" value="ECO:0007669"/>
    <property type="project" value="UniProtKB-KW"/>
</dbReference>
<dbReference type="SUPFAM" id="SSF140356">
    <property type="entry name" value="PPK N-terminal domain-like"/>
    <property type="match status" value="1"/>
</dbReference>
<evidence type="ECO:0000256" key="2">
    <source>
        <dbReference type="ARBA" id="ARBA00022679"/>
    </source>
</evidence>
<keyword evidence="5 6" id="KW-0067">ATP-binding</keyword>
<dbReference type="Gene3D" id="3.30.1840.10">
    <property type="entry name" value="Polyphosphate kinase middle domain"/>
    <property type="match status" value="1"/>
</dbReference>
<comment type="catalytic activity">
    <reaction evidence="6 7">
        <text>[phosphate](n) + ATP = [phosphate](n+1) + ADP</text>
        <dbReference type="Rhea" id="RHEA:19573"/>
        <dbReference type="Rhea" id="RHEA-COMP:9859"/>
        <dbReference type="Rhea" id="RHEA-COMP:14280"/>
        <dbReference type="ChEBI" id="CHEBI:16838"/>
        <dbReference type="ChEBI" id="CHEBI:30616"/>
        <dbReference type="ChEBI" id="CHEBI:456216"/>
        <dbReference type="EC" id="2.7.4.1"/>
    </reaction>
</comment>
<dbReference type="InterPro" id="IPR036830">
    <property type="entry name" value="PP_kinase_middle_dom_sf"/>
</dbReference>
<accession>A0A940NJJ5</accession>
<dbReference type="Pfam" id="PF02503">
    <property type="entry name" value="PP_kinase"/>
    <property type="match status" value="1"/>
</dbReference>
<comment type="PTM">
    <text evidence="6 7">An intermediate of this reaction is the autophosphorylated ppk in which a phosphate is covalently linked to a histidine residue through a N-P bond.</text>
</comment>
<dbReference type="SUPFAM" id="SSF56024">
    <property type="entry name" value="Phospholipase D/nuclease"/>
    <property type="match status" value="2"/>
</dbReference>
<feature type="binding site" evidence="6">
    <location>
        <position position="388"/>
    </location>
    <ligand>
        <name>Mg(2+)</name>
        <dbReference type="ChEBI" id="CHEBI:18420"/>
    </ligand>
</feature>
<dbReference type="InterPro" id="IPR024953">
    <property type="entry name" value="PP_kinase_middle"/>
</dbReference>
<dbReference type="Gene3D" id="1.20.58.310">
    <property type="entry name" value="Polyphosphate kinase N-terminal domain"/>
    <property type="match status" value="1"/>
</dbReference>
<feature type="domain" description="Polyphosphate kinase N-terminal" evidence="9">
    <location>
        <begin position="13"/>
        <end position="118"/>
    </location>
</feature>
<dbReference type="SUPFAM" id="SSF143724">
    <property type="entry name" value="PHP14-like"/>
    <property type="match status" value="1"/>
</dbReference>
<keyword evidence="13" id="KW-1185">Reference proteome</keyword>
<dbReference type="InterPro" id="IPR025200">
    <property type="entry name" value="PPK_C_dom2"/>
</dbReference>
<evidence type="ECO:0000259" key="11">
    <source>
        <dbReference type="Pfam" id="PF17941"/>
    </source>
</evidence>
<dbReference type="HAMAP" id="MF_00347">
    <property type="entry name" value="Polyphosphate_kinase"/>
    <property type="match status" value="1"/>
</dbReference>
<dbReference type="NCBIfam" id="TIGR03705">
    <property type="entry name" value="poly_P_kin"/>
    <property type="match status" value="1"/>
</dbReference>
<dbReference type="Pfam" id="PF17941">
    <property type="entry name" value="PP_kinase_C_1"/>
    <property type="match status" value="1"/>
</dbReference>
<dbReference type="PIRSF" id="PIRSF015589">
    <property type="entry name" value="PP_kinase"/>
    <property type="match status" value="1"/>
</dbReference>
<dbReference type="NCBIfam" id="NF003920">
    <property type="entry name" value="PRK05443.2-1"/>
    <property type="match status" value="1"/>
</dbReference>
<sequence length="704" mass="81997">MDHIIDTNKSSYFNNREISWLLFNKRVLEESMDQRNPLLERLKFLSIFSNNLDEFMMVRVAGLKDQRNAGLTKPENKAGMTPKEQLGKISKITHELVFTQYNTYKELINEIVEEGVSFLSIEGMSEEDLFFVEKYFDQVIFPVLTPMAIDAYRPFPMLANKSMNIAVVLFDEKEDVEYQKKLAIVQIPRGLDRFIEIPRLNEKKVYVLLEDVISHYIDKLFIGLCVESITQFRITRNADLEIHEEGAEDLLKKIEKELKMRKWGASVRLEISNKYLDYKILTYLLQELEIHEEDTYFINGPLDLTFLFRFYSKLSTFKEHLIYEKLIPQLGKDITKDATGKEHCIFDIALKKDILLHHPYDSFETVVDLIRCAAEDSNVLAIKQTLYRVSENSPIIEALKKASENGKQVLVLLELKARFDEEHNVHWAKELEKSGCQVIYGKSCLKTHSKITLIVRKVNGEIQRFVHLGTGNYNEETAKFYTDLGLITSKNELGIDATNFFNYLSGFMNKPAFRSISVSPLDIRNKFIELIDMEIKYHKQFGNGRIIAKMNAITEKKLILKFYEASQVGVQIDLIVRGICCLRPGIKYVSENIRVCSIVGRFLEHSRIYYFHQNGNFAMYLSSADLMTRNMENRVEILFPINNTDLKDRILHILNIYLEDNVKARIQDENGCYHYIKKKSGEYDKESQLELYNLGNQVNQDEPY</sequence>
<feature type="domain" description="Polyphosphate kinase C-terminal" evidence="10">
    <location>
        <begin position="517"/>
        <end position="686"/>
    </location>
</feature>
<dbReference type="Pfam" id="PF13089">
    <property type="entry name" value="PP_kinase_N"/>
    <property type="match status" value="1"/>
</dbReference>
<dbReference type="GO" id="GO:0008976">
    <property type="term" value="F:polyphosphate kinase activity"/>
    <property type="evidence" value="ECO:0007669"/>
    <property type="project" value="UniProtKB-UniRule"/>
</dbReference>
<feature type="active site" description="Phosphohistidine intermediate" evidence="6">
    <location>
        <position position="448"/>
    </location>
</feature>
<dbReference type="Gene3D" id="3.30.870.10">
    <property type="entry name" value="Endonuclease Chain A"/>
    <property type="match status" value="2"/>
</dbReference>
<dbReference type="GO" id="GO:0009358">
    <property type="term" value="C:polyphosphate kinase complex"/>
    <property type="evidence" value="ECO:0007669"/>
    <property type="project" value="InterPro"/>
</dbReference>
<keyword evidence="6" id="KW-0479">Metal-binding</keyword>
<feature type="binding site" evidence="6">
    <location>
        <position position="481"/>
    </location>
    <ligand>
        <name>ATP</name>
        <dbReference type="ChEBI" id="CHEBI:30616"/>
    </ligand>
</feature>
<feature type="binding site" evidence="6">
    <location>
        <position position="51"/>
    </location>
    <ligand>
        <name>ATP</name>
        <dbReference type="ChEBI" id="CHEBI:30616"/>
    </ligand>
</feature>
<feature type="binding site" evidence="6">
    <location>
        <position position="577"/>
    </location>
    <ligand>
        <name>ATP</name>
        <dbReference type="ChEBI" id="CHEBI:30616"/>
    </ligand>
</feature>
<feature type="domain" description="Polyphosphate kinase middle" evidence="8">
    <location>
        <begin position="131"/>
        <end position="310"/>
    </location>
</feature>
<dbReference type="Proteomes" id="UP000682134">
    <property type="component" value="Unassembled WGS sequence"/>
</dbReference>
<dbReference type="Pfam" id="PF13090">
    <property type="entry name" value="PP_kinase_C"/>
    <property type="match status" value="1"/>
</dbReference>
<proteinExistence type="inferred from homology"/>
<dbReference type="EC" id="2.7.4.1" evidence="6 7"/>
<dbReference type="RefSeq" id="WP_209404766.1">
    <property type="nucleotide sequence ID" value="NZ_JAGIYQ010000005.1"/>
</dbReference>
<keyword evidence="3 6" id="KW-0547">Nucleotide-binding</keyword>
<organism evidence="12 13">
    <name type="scientific">Gottfriedia endophytica</name>
    <dbReference type="NCBI Taxonomy" id="2820819"/>
    <lineage>
        <taxon>Bacteria</taxon>
        <taxon>Bacillati</taxon>
        <taxon>Bacillota</taxon>
        <taxon>Bacilli</taxon>
        <taxon>Bacillales</taxon>
        <taxon>Bacillaceae</taxon>
        <taxon>Gottfriedia</taxon>
    </lineage>
</organism>
<evidence type="ECO:0000259" key="8">
    <source>
        <dbReference type="Pfam" id="PF02503"/>
    </source>
</evidence>
<gene>
    <name evidence="6" type="primary">ppk</name>
    <name evidence="12" type="ORF">J5Y03_08975</name>
</gene>
<dbReference type="GO" id="GO:0006799">
    <property type="term" value="P:polyphosphate biosynthetic process"/>
    <property type="evidence" value="ECO:0007669"/>
    <property type="project" value="UniProtKB-UniRule"/>
</dbReference>
<evidence type="ECO:0000256" key="5">
    <source>
        <dbReference type="ARBA" id="ARBA00022840"/>
    </source>
</evidence>
<comment type="function">
    <text evidence="6 7">Catalyzes the reversible transfer of the terminal phosphate of ATP to form a long-chain polyphosphate (polyP).</text>
</comment>
<evidence type="ECO:0000256" key="4">
    <source>
        <dbReference type="ARBA" id="ARBA00022777"/>
    </source>
</evidence>
<reference evidence="12" key="1">
    <citation type="submission" date="2021-04" db="EMBL/GenBank/DDBJ databases">
        <title>Genome seq and assembly of Bacillus sp.</title>
        <authorList>
            <person name="Chhetri G."/>
        </authorList>
    </citation>
    <scope>NUCLEOTIDE SEQUENCE</scope>
    <source>
        <strain evidence="12">RG28</strain>
    </source>
</reference>
<dbReference type="CDD" id="cd09165">
    <property type="entry name" value="PLDc_PaPPK1_C1_like"/>
    <property type="match status" value="1"/>
</dbReference>
<dbReference type="InterPro" id="IPR041108">
    <property type="entry name" value="PP_kinase_C_1"/>
</dbReference>
<dbReference type="InterPro" id="IPR025198">
    <property type="entry name" value="PPK_N_dom"/>
</dbReference>
<dbReference type="InterPro" id="IPR003414">
    <property type="entry name" value="PP_kinase"/>
</dbReference>
<dbReference type="PANTHER" id="PTHR30218:SF0">
    <property type="entry name" value="POLYPHOSPHATE KINASE"/>
    <property type="match status" value="1"/>
</dbReference>
<evidence type="ECO:0000256" key="1">
    <source>
        <dbReference type="ARBA" id="ARBA00022553"/>
    </source>
</evidence>
<keyword evidence="6" id="KW-0460">Magnesium</keyword>
<dbReference type="PANTHER" id="PTHR30218">
    <property type="entry name" value="POLYPHOSPHATE KINASE"/>
    <property type="match status" value="1"/>
</dbReference>
<name>A0A940NJJ5_9BACI</name>
<evidence type="ECO:0000313" key="13">
    <source>
        <dbReference type="Proteomes" id="UP000682134"/>
    </source>
</evidence>
<protein>
    <recommendedName>
        <fullName evidence="6 7">Polyphosphate kinase</fullName>
        <ecNumber evidence="6 7">2.7.4.1</ecNumber>
    </recommendedName>
    <alternativeName>
        <fullName evidence="6">ATP-polyphosphate phosphotransferase</fullName>
    </alternativeName>
    <alternativeName>
        <fullName evidence="6">Polyphosphoric acid kinase</fullName>
    </alternativeName>
</protein>
<comment type="cofactor">
    <cofactor evidence="6">
        <name>Mg(2+)</name>
        <dbReference type="ChEBI" id="CHEBI:18420"/>
    </cofactor>
</comment>
<evidence type="ECO:0000259" key="10">
    <source>
        <dbReference type="Pfam" id="PF13090"/>
    </source>
</evidence>
<feature type="domain" description="Polyphosphate kinase C-terminal" evidence="11">
    <location>
        <begin position="345"/>
        <end position="508"/>
    </location>
</feature>
<dbReference type="NCBIfam" id="NF003918">
    <property type="entry name" value="PRK05443.1-2"/>
    <property type="match status" value="1"/>
</dbReference>
<dbReference type="InterPro" id="IPR036832">
    <property type="entry name" value="PPK_N_dom_sf"/>
</dbReference>